<evidence type="ECO:0000313" key="3">
    <source>
        <dbReference type="EMBL" id="TDP79432.1"/>
    </source>
</evidence>
<dbReference type="PANTHER" id="PTHR48085">
    <property type="entry name" value="CADMIUM/ZINC-TRANSPORTING ATPASE HMA2-RELATED"/>
    <property type="match status" value="1"/>
</dbReference>
<dbReference type="SUPFAM" id="SSF56784">
    <property type="entry name" value="HAD-like"/>
    <property type="match status" value="1"/>
</dbReference>
<keyword evidence="4" id="KW-1185">Reference proteome</keyword>
<dbReference type="InterPro" id="IPR051014">
    <property type="entry name" value="Cation_Transport_ATPase_IB"/>
</dbReference>
<evidence type="ECO:0008006" key="5">
    <source>
        <dbReference type="Google" id="ProtNLM"/>
    </source>
</evidence>
<dbReference type="EMBL" id="SNXW01000013">
    <property type="protein sequence ID" value="TDP79432.1"/>
    <property type="molecule type" value="Genomic_DNA"/>
</dbReference>
<dbReference type="PANTHER" id="PTHR48085:SF5">
    <property type="entry name" value="CADMIUM_ZINC-TRANSPORTING ATPASE HMA4-RELATED"/>
    <property type="match status" value="1"/>
</dbReference>
<keyword evidence="2" id="KW-1133">Transmembrane helix</keyword>
<gene>
    <name evidence="3" type="ORF">EV672_1135</name>
</gene>
<name>A0A4R6R188_9BURK</name>
<feature type="transmembrane region" description="Helical" evidence="2">
    <location>
        <begin position="47"/>
        <end position="69"/>
    </location>
</feature>
<dbReference type="GO" id="GO:0016020">
    <property type="term" value="C:membrane"/>
    <property type="evidence" value="ECO:0007669"/>
    <property type="project" value="TreeGrafter"/>
</dbReference>
<keyword evidence="2" id="KW-0812">Transmembrane</keyword>
<comment type="caution">
    <text evidence="3">The sequence shown here is derived from an EMBL/GenBank/DDBJ whole genome shotgun (WGS) entry which is preliminary data.</text>
</comment>
<reference evidence="3 4" key="1">
    <citation type="submission" date="2019-03" db="EMBL/GenBank/DDBJ databases">
        <title>Genomic Encyclopedia of Type Strains, Phase IV (KMG-IV): sequencing the most valuable type-strain genomes for metagenomic binning, comparative biology and taxonomic classification.</title>
        <authorList>
            <person name="Goeker M."/>
        </authorList>
    </citation>
    <scope>NUCLEOTIDE SEQUENCE [LARGE SCALE GENOMIC DNA]</scope>
    <source>
        <strain evidence="3 4">DSM 11901</strain>
    </source>
</reference>
<proteinExistence type="inferred from homology"/>
<sequence>MQDDLRKLPEFIALSHRVGNVLRANIAFAIGTKAVFMVLTFTGHASLWLAILADMGASLVVVFNGLRLLRAPGERDKVQ</sequence>
<dbReference type="AlphaFoldDB" id="A0A4R6R188"/>
<dbReference type="GO" id="GO:0015086">
    <property type="term" value="F:cadmium ion transmembrane transporter activity"/>
    <property type="evidence" value="ECO:0007669"/>
    <property type="project" value="TreeGrafter"/>
</dbReference>
<dbReference type="Proteomes" id="UP000294593">
    <property type="component" value="Unassembled WGS sequence"/>
</dbReference>
<feature type="transmembrane region" description="Helical" evidence="2">
    <location>
        <begin position="21"/>
        <end position="41"/>
    </location>
</feature>
<accession>A0A4R6R188</accession>
<evidence type="ECO:0000256" key="2">
    <source>
        <dbReference type="SAM" id="Phobius"/>
    </source>
</evidence>
<evidence type="ECO:0000313" key="4">
    <source>
        <dbReference type="Proteomes" id="UP000294593"/>
    </source>
</evidence>
<comment type="similarity">
    <text evidence="1">Belongs to the cation transport ATPase (P-type) (TC 3.A.3) family. Type IB subfamily.</text>
</comment>
<protein>
    <recommendedName>
        <fullName evidence="5">P-type E1-E2 ATPase</fullName>
    </recommendedName>
</protein>
<evidence type="ECO:0000256" key="1">
    <source>
        <dbReference type="ARBA" id="ARBA00006024"/>
    </source>
</evidence>
<organism evidence="3 4">
    <name type="scientific">Aquabacterium commune</name>
    <dbReference type="NCBI Taxonomy" id="70586"/>
    <lineage>
        <taxon>Bacteria</taxon>
        <taxon>Pseudomonadati</taxon>
        <taxon>Pseudomonadota</taxon>
        <taxon>Betaproteobacteria</taxon>
        <taxon>Burkholderiales</taxon>
        <taxon>Aquabacterium</taxon>
    </lineage>
</organism>
<dbReference type="InterPro" id="IPR036412">
    <property type="entry name" value="HAD-like_sf"/>
</dbReference>
<keyword evidence="2" id="KW-0472">Membrane</keyword>